<keyword evidence="9" id="KW-1185">Reference proteome</keyword>
<evidence type="ECO:0000256" key="5">
    <source>
        <dbReference type="ARBA" id="ARBA00022692"/>
    </source>
</evidence>
<keyword evidence="6" id="KW-0472">Membrane</keyword>
<sequence length="481" mass="54143">MKLHQFLIIALLTGLTATAQQKKWTLQECVAYALENNISVLQSELNVEQAEVDQFDAFGNFLPTLNANASNAWQSGLTQNITTGVLETQTTRNFSAGANVGVDIFRGLQNQRQYQRAKIAKLASDYNLEQMKNDIALNVANSYLQALLNKQNLKVIKAQNEVTQQQIQQTSDLVEGGVLPQGDLLEIQATNANELQQIVVAENQLKVSLISLAQLLLIKDYENFDVVDTDYEVSGAEILTNSAGQIVSSARENRFEIKIAEQNAELAKKDLQISRAAYYPTLSGFMSYNTRESDRNRVDQVVDPNDPSELVEIGFVDGTNQAVFTNSPNFIFNEIEPLPFIEQLWRNDGLAYGFQLNVPIFNGFAARNNVKRRKIALKNAEYQLEQTELDLESNVYQAYVDAQGALKSYEAALTALESQELAYQYATDRYDVGLTNAFDFSQSKLRYDNAKIEVNRSKYDYIFRLKVLELFFGVEPTSLKF</sequence>
<proteinExistence type="inferred from homology"/>
<evidence type="ECO:0000313" key="8">
    <source>
        <dbReference type="EMBL" id="GAA0871463.1"/>
    </source>
</evidence>
<comment type="caution">
    <text evidence="8">The sequence shown here is derived from an EMBL/GenBank/DDBJ whole genome shotgun (WGS) entry which is preliminary data.</text>
</comment>
<dbReference type="InterPro" id="IPR003423">
    <property type="entry name" value="OMP_efflux"/>
</dbReference>
<keyword evidence="7" id="KW-0998">Cell outer membrane</keyword>
<dbReference type="RefSeq" id="WP_343763675.1">
    <property type="nucleotide sequence ID" value="NZ_BAAAFG010000002.1"/>
</dbReference>
<organism evidence="8 9">
    <name type="scientific">Gangjinia marincola</name>
    <dbReference type="NCBI Taxonomy" id="578463"/>
    <lineage>
        <taxon>Bacteria</taxon>
        <taxon>Pseudomonadati</taxon>
        <taxon>Bacteroidota</taxon>
        <taxon>Flavobacteriia</taxon>
        <taxon>Flavobacteriales</taxon>
        <taxon>Flavobacteriaceae</taxon>
        <taxon>Gangjinia</taxon>
    </lineage>
</organism>
<evidence type="ECO:0000256" key="3">
    <source>
        <dbReference type="ARBA" id="ARBA00022448"/>
    </source>
</evidence>
<comment type="similarity">
    <text evidence="2">Belongs to the outer membrane factor (OMF) (TC 1.B.17) family.</text>
</comment>
<evidence type="ECO:0000256" key="7">
    <source>
        <dbReference type="ARBA" id="ARBA00023237"/>
    </source>
</evidence>
<reference evidence="8 9" key="1">
    <citation type="journal article" date="2019" name="Int. J. Syst. Evol. Microbiol.">
        <title>The Global Catalogue of Microorganisms (GCM) 10K type strain sequencing project: providing services to taxonomists for standard genome sequencing and annotation.</title>
        <authorList>
            <consortium name="The Broad Institute Genomics Platform"/>
            <consortium name="The Broad Institute Genome Sequencing Center for Infectious Disease"/>
            <person name="Wu L."/>
            <person name="Ma J."/>
        </authorList>
    </citation>
    <scope>NUCLEOTIDE SEQUENCE [LARGE SCALE GENOMIC DNA]</scope>
    <source>
        <strain evidence="8 9">JCM 16082</strain>
    </source>
</reference>
<protein>
    <submittedName>
        <fullName evidence="8">TolC family protein</fullName>
    </submittedName>
</protein>
<name>A0ABN1MEF0_9FLAO</name>
<evidence type="ECO:0000256" key="4">
    <source>
        <dbReference type="ARBA" id="ARBA00022452"/>
    </source>
</evidence>
<dbReference type="PANTHER" id="PTHR30026">
    <property type="entry name" value="OUTER MEMBRANE PROTEIN TOLC"/>
    <property type="match status" value="1"/>
</dbReference>
<dbReference type="InterPro" id="IPR051906">
    <property type="entry name" value="TolC-like"/>
</dbReference>
<evidence type="ECO:0000256" key="6">
    <source>
        <dbReference type="ARBA" id="ARBA00023136"/>
    </source>
</evidence>
<dbReference type="Pfam" id="PF02321">
    <property type="entry name" value="OEP"/>
    <property type="match status" value="2"/>
</dbReference>
<dbReference type="Gene3D" id="1.20.1600.10">
    <property type="entry name" value="Outer membrane efflux proteins (OEP)"/>
    <property type="match status" value="1"/>
</dbReference>
<dbReference type="SUPFAM" id="SSF56954">
    <property type="entry name" value="Outer membrane efflux proteins (OEP)"/>
    <property type="match status" value="1"/>
</dbReference>
<comment type="subcellular location">
    <subcellularLocation>
        <location evidence="1">Cell outer membrane</location>
    </subcellularLocation>
</comment>
<keyword evidence="3" id="KW-0813">Transport</keyword>
<evidence type="ECO:0000313" key="9">
    <source>
        <dbReference type="Proteomes" id="UP001500507"/>
    </source>
</evidence>
<gene>
    <name evidence="8" type="ORF">GCM10009117_06090</name>
</gene>
<dbReference type="Proteomes" id="UP001500507">
    <property type="component" value="Unassembled WGS sequence"/>
</dbReference>
<keyword evidence="4" id="KW-1134">Transmembrane beta strand</keyword>
<dbReference type="PANTHER" id="PTHR30026:SF20">
    <property type="entry name" value="OUTER MEMBRANE PROTEIN TOLC"/>
    <property type="match status" value="1"/>
</dbReference>
<evidence type="ECO:0000256" key="1">
    <source>
        <dbReference type="ARBA" id="ARBA00004442"/>
    </source>
</evidence>
<accession>A0ABN1MEF0</accession>
<dbReference type="EMBL" id="BAAAFG010000002">
    <property type="protein sequence ID" value="GAA0871463.1"/>
    <property type="molecule type" value="Genomic_DNA"/>
</dbReference>
<evidence type="ECO:0000256" key="2">
    <source>
        <dbReference type="ARBA" id="ARBA00007613"/>
    </source>
</evidence>
<keyword evidence="5" id="KW-0812">Transmembrane</keyword>